<dbReference type="Pfam" id="PF13018">
    <property type="entry name" value="ESPR"/>
    <property type="match status" value="1"/>
</dbReference>
<proteinExistence type="predicted"/>
<organism evidence="2 3">
    <name type="scientific">Megasphaera intestinihominis</name>
    <dbReference type="NCBI Taxonomy" id="3133159"/>
    <lineage>
        <taxon>Bacteria</taxon>
        <taxon>Bacillati</taxon>
        <taxon>Bacillota</taxon>
        <taxon>Negativicutes</taxon>
        <taxon>Veillonellales</taxon>
        <taxon>Veillonellaceae</taxon>
        <taxon>Megasphaera</taxon>
    </lineage>
</organism>
<feature type="domain" description="ESPR" evidence="1">
    <location>
        <begin position="16"/>
        <end position="51"/>
    </location>
</feature>
<protein>
    <submittedName>
        <fullName evidence="2">ESPR domain-containing protein</fullName>
    </submittedName>
</protein>
<keyword evidence="3" id="KW-1185">Reference proteome</keyword>
<reference evidence="2 3" key="1">
    <citation type="submission" date="2024-03" db="EMBL/GenBank/DDBJ databases">
        <title>Human intestinal bacterial collection.</title>
        <authorList>
            <person name="Pauvert C."/>
            <person name="Hitch T.C.A."/>
            <person name="Clavel T."/>
        </authorList>
    </citation>
    <scope>NUCLEOTIDE SEQUENCE [LARGE SCALE GENOMIC DNA]</scope>
    <source>
        <strain evidence="2 3">CLA-AA-H81</strain>
    </source>
</reference>
<name>A0ABV1CYF6_9FIRM</name>
<dbReference type="RefSeq" id="WP_349174020.1">
    <property type="nucleotide sequence ID" value="NZ_JBBMEU010000088.1"/>
</dbReference>
<dbReference type="InterPro" id="IPR024973">
    <property type="entry name" value="ESPR"/>
</dbReference>
<evidence type="ECO:0000313" key="2">
    <source>
        <dbReference type="EMBL" id="MEQ2423142.1"/>
    </source>
</evidence>
<evidence type="ECO:0000259" key="1">
    <source>
        <dbReference type="Pfam" id="PF13018"/>
    </source>
</evidence>
<dbReference type="EMBL" id="JBBMEU010000088">
    <property type="protein sequence ID" value="MEQ2423142.1"/>
    <property type="molecule type" value="Genomic_DNA"/>
</dbReference>
<comment type="caution">
    <text evidence="2">The sequence shown here is derived from an EMBL/GenBank/DDBJ whole genome shotgun (WGS) entry which is preliminary data.</text>
</comment>
<accession>A0ABV1CYF6</accession>
<gene>
    <name evidence="2" type="ORF">WMO23_10450</name>
</gene>
<dbReference type="Proteomes" id="UP001433088">
    <property type="component" value="Unassembled WGS sequence"/>
</dbReference>
<evidence type="ECO:0000313" key="3">
    <source>
        <dbReference type="Proteomes" id="UP001433088"/>
    </source>
</evidence>
<sequence>MLFYAIFNIKEAIRLNRIYKVIFNRAKGQYQVVSELAKNGGKTSGNSLLRTIIKSGGGTD</sequence>